<dbReference type="EMBL" id="ML977586">
    <property type="protein sequence ID" value="KAF2000814.1"/>
    <property type="molecule type" value="Genomic_DNA"/>
</dbReference>
<name>A0A6A5WIQ3_9PLEO</name>
<evidence type="ECO:0000313" key="1">
    <source>
        <dbReference type="EMBL" id="KAF2000814.1"/>
    </source>
</evidence>
<gene>
    <name evidence="1" type="ORF">P154DRAFT_575526</name>
</gene>
<dbReference type="AlphaFoldDB" id="A0A6A5WIQ3"/>
<keyword evidence="2" id="KW-1185">Reference proteome</keyword>
<reference evidence="1" key="1">
    <citation type="journal article" date="2020" name="Stud. Mycol.">
        <title>101 Dothideomycetes genomes: a test case for predicting lifestyles and emergence of pathogens.</title>
        <authorList>
            <person name="Haridas S."/>
            <person name="Albert R."/>
            <person name="Binder M."/>
            <person name="Bloem J."/>
            <person name="Labutti K."/>
            <person name="Salamov A."/>
            <person name="Andreopoulos B."/>
            <person name="Baker S."/>
            <person name="Barry K."/>
            <person name="Bills G."/>
            <person name="Bluhm B."/>
            <person name="Cannon C."/>
            <person name="Castanera R."/>
            <person name="Culley D."/>
            <person name="Daum C."/>
            <person name="Ezra D."/>
            <person name="Gonzalez J."/>
            <person name="Henrissat B."/>
            <person name="Kuo A."/>
            <person name="Liang C."/>
            <person name="Lipzen A."/>
            <person name="Lutzoni F."/>
            <person name="Magnuson J."/>
            <person name="Mondo S."/>
            <person name="Nolan M."/>
            <person name="Ohm R."/>
            <person name="Pangilinan J."/>
            <person name="Park H.-J."/>
            <person name="Ramirez L."/>
            <person name="Alfaro M."/>
            <person name="Sun H."/>
            <person name="Tritt A."/>
            <person name="Yoshinaga Y."/>
            <person name="Zwiers L.-H."/>
            <person name="Turgeon B."/>
            <person name="Goodwin S."/>
            <person name="Spatafora J."/>
            <person name="Crous P."/>
            <person name="Grigoriev I."/>
        </authorList>
    </citation>
    <scope>NUCLEOTIDE SEQUENCE</scope>
    <source>
        <strain evidence="1">CBS 123094</strain>
    </source>
</reference>
<proteinExistence type="predicted"/>
<organism evidence="1 2">
    <name type="scientific">Amniculicola lignicola CBS 123094</name>
    <dbReference type="NCBI Taxonomy" id="1392246"/>
    <lineage>
        <taxon>Eukaryota</taxon>
        <taxon>Fungi</taxon>
        <taxon>Dikarya</taxon>
        <taxon>Ascomycota</taxon>
        <taxon>Pezizomycotina</taxon>
        <taxon>Dothideomycetes</taxon>
        <taxon>Pleosporomycetidae</taxon>
        <taxon>Pleosporales</taxon>
        <taxon>Amniculicolaceae</taxon>
        <taxon>Amniculicola</taxon>
    </lineage>
</organism>
<sequence length="165" mass="18570">MNATAKDTNTMGKETNAIVKETNVTTHDIKADDVHPRAQGGQILDQTAGVRLDTAEIFQLTERLRLELPKLDQFPRGSSHRIDHWLESLSAYAHSGYAPSEMPTWDSDIDEKSVPNEDPKSRAQETTKRNVPFYHAVLHDLGLELARPVGFEIPRYQRCFTVSGL</sequence>
<protein>
    <submittedName>
        <fullName evidence="1">Uncharacterized protein</fullName>
    </submittedName>
</protein>
<accession>A0A6A5WIQ3</accession>
<evidence type="ECO:0000313" key="2">
    <source>
        <dbReference type="Proteomes" id="UP000799779"/>
    </source>
</evidence>
<dbReference type="Proteomes" id="UP000799779">
    <property type="component" value="Unassembled WGS sequence"/>
</dbReference>